<sequence>MFRSILFILFSLALVCLAQAQSPVAVTGEIENKLIFKALLKLAGITDVDVDTCFKDVTSTETSFRDFSSDVQSKLYKAAIIDLNKALLGFETSIHDCGVPEIETKIASIATALKFAKISDALDSALSIVIDATDVAVHITDLSVDIISGDADKIAQDITDLLNDWEKIAGDCTAESCKFIDGFLKILQVVAVDITGPCLADLEKSFDVFNSGVAAFESKNYTLALSDFALGFDDLATTFGNDECKLATLGKLIEPLSEKIGEAIIDGDSIIINAANIYDDIYQAVKALQNKDYNLFGMEVGKLVAAINTAGCKSAACRIFIGLLESAQLVATDYTVCIAAIDDTGADFEAAINAFSAKDYKTGLTDIAKSVKDLSDDVTACDVAEFAKILEDMAAALGADNLVKEIGAIALILVEGQDITNDIDTLVVDYNAGDMAKVGRDLGAIATFLSDEVHCTNIVCKIVEGILEGAEIVLTDLKICEADFLKAEDDFVNGWAAFKTEDKKTAVEDISKGIRQIGVALSDCGLKEELAFFEHEANVFGLSNVTALDKAGEAVAILIHGFDFYDNVLDMVADVEKHDFRAAGKEVQTIMDDLSKWSTGHVCQNTWCYVVEGIMEAEAIIEGDVRQCEADFEDAWQQFENAVAQFTDQVALANQLSQKLQIKTKMGLLLSEDEEALKLQISNKVTEAVKDIGKGLEDIARGVEDCHLEDFADLLTKLAAELAVPEVSWIAEVLHILVHSVEIVDDIGLACEDFGDENWVRFGFDLAKLIKVLL</sequence>
<dbReference type="PANTHER" id="PTHR38742">
    <property type="entry name" value="PROTEIN GP17"/>
    <property type="match status" value="1"/>
</dbReference>
<proteinExistence type="predicted"/>
<feature type="chain" id="PRO_5040767992" evidence="1">
    <location>
        <begin position="21"/>
        <end position="774"/>
    </location>
</feature>
<comment type="caution">
    <text evidence="2">The sequence shown here is derived from an EMBL/GenBank/DDBJ whole genome shotgun (WGS) entry which is preliminary data.</text>
</comment>
<evidence type="ECO:0000256" key="1">
    <source>
        <dbReference type="SAM" id="SignalP"/>
    </source>
</evidence>
<dbReference type="PANTHER" id="PTHR38742:SF1">
    <property type="entry name" value="SECRETED PROTEIN C"/>
    <property type="match status" value="1"/>
</dbReference>
<evidence type="ECO:0000313" key="3">
    <source>
        <dbReference type="Proteomes" id="UP001162640"/>
    </source>
</evidence>
<evidence type="ECO:0000313" key="2">
    <source>
        <dbReference type="EMBL" id="GMH71286.1"/>
    </source>
</evidence>
<accession>A0A9W7AEI7</accession>
<dbReference type="EMBL" id="BLQM01000164">
    <property type="protein sequence ID" value="GMH71286.1"/>
    <property type="molecule type" value="Genomic_DNA"/>
</dbReference>
<keyword evidence="1" id="KW-0732">Signal</keyword>
<reference evidence="3" key="1">
    <citation type="journal article" date="2023" name="Commun. Biol.">
        <title>Genome analysis of Parmales, the sister group of diatoms, reveals the evolutionary specialization of diatoms from phago-mixotrophs to photoautotrophs.</title>
        <authorList>
            <person name="Ban H."/>
            <person name="Sato S."/>
            <person name="Yoshikawa S."/>
            <person name="Yamada K."/>
            <person name="Nakamura Y."/>
            <person name="Ichinomiya M."/>
            <person name="Sato N."/>
            <person name="Blanc-Mathieu R."/>
            <person name="Endo H."/>
            <person name="Kuwata A."/>
            <person name="Ogata H."/>
        </authorList>
    </citation>
    <scope>NUCLEOTIDE SEQUENCE [LARGE SCALE GENOMIC DNA]</scope>
</reference>
<protein>
    <submittedName>
        <fullName evidence="2">Uncharacterized protein</fullName>
    </submittedName>
</protein>
<organism evidence="2 3">
    <name type="scientific">Triparma laevis f. inornata</name>
    <dbReference type="NCBI Taxonomy" id="1714386"/>
    <lineage>
        <taxon>Eukaryota</taxon>
        <taxon>Sar</taxon>
        <taxon>Stramenopiles</taxon>
        <taxon>Ochrophyta</taxon>
        <taxon>Bolidophyceae</taxon>
        <taxon>Parmales</taxon>
        <taxon>Triparmaceae</taxon>
        <taxon>Triparma</taxon>
    </lineage>
</organism>
<feature type="signal peptide" evidence="1">
    <location>
        <begin position="1"/>
        <end position="20"/>
    </location>
</feature>
<dbReference type="Proteomes" id="UP001162640">
    <property type="component" value="Unassembled WGS sequence"/>
</dbReference>
<gene>
    <name evidence="2" type="ORF">TL16_g05612</name>
</gene>
<dbReference type="AlphaFoldDB" id="A0A9W7AEI7"/>
<name>A0A9W7AEI7_9STRA</name>